<reference evidence="3 4" key="1">
    <citation type="submission" date="2022-03" db="EMBL/GenBank/DDBJ databases">
        <title>Sea Food Isolates.</title>
        <authorList>
            <person name="Li C."/>
        </authorList>
    </citation>
    <scope>NUCLEOTIDE SEQUENCE [LARGE SCALE GENOMIC DNA]</scope>
    <source>
        <strain evidence="3 4">19MO01SH08</strain>
    </source>
</reference>
<evidence type="ECO:0000259" key="1">
    <source>
        <dbReference type="Pfam" id="PF03848"/>
    </source>
</evidence>
<dbReference type="SUPFAM" id="SSF51197">
    <property type="entry name" value="Clavaminate synthase-like"/>
    <property type="match status" value="1"/>
</dbReference>
<dbReference type="Pfam" id="PF03848">
    <property type="entry name" value="TehB"/>
    <property type="match status" value="1"/>
</dbReference>
<dbReference type="NCBIfam" id="NF008992">
    <property type="entry name" value="PRK12335.1"/>
    <property type="match status" value="1"/>
</dbReference>
<dbReference type="NCBIfam" id="TIGR00477">
    <property type="entry name" value="tehB"/>
    <property type="match status" value="1"/>
</dbReference>
<keyword evidence="3" id="KW-0489">Methyltransferase</keyword>
<dbReference type="InterPro" id="IPR004537">
    <property type="entry name" value="Tellurite-R_MeTrfase_TehB"/>
</dbReference>
<dbReference type="InterPro" id="IPR014431">
    <property type="entry name" value="Tellurite-R_TehB-2"/>
</dbReference>
<dbReference type="GO" id="GO:0032259">
    <property type="term" value="P:methylation"/>
    <property type="evidence" value="ECO:0007669"/>
    <property type="project" value="UniProtKB-KW"/>
</dbReference>
<keyword evidence="4" id="KW-1185">Reference proteome</keyword>
<evidence type="ECO:0000259" key="2">
    <source>
        <dbReference type="Pfam" id="PF09313"/>
    </source>
</evidence>
<organism evidence="3 4">
    <name type="scientific">Proteus faecis</name>
    <dbReference type="NCBI Taxonomy" id="2050967"/>
    <lineage>
        <taxon>Bacteria</taxon>
        <taxon>Pseudomonadati</taxon>
        <taxon>Pseudomonadota</taxon>
        <taxon>Gammaproteobacteria</taxon>
        <taxon>Enterobacterales</taxon>
        <taxon>Morganellaceae</taxon>
        <taxon>Proteus</taxon>
    </lineage>
</organism>
<accession>A0ABZ3EPE9</accession>
<dbReference type="CDD" id="cd02440">
    <property type="entry name" value="AdoMet_MTases"/>
    <property type="match status" value="1"/>
</dbReference>
<evidence type="ECO:0000313" key="3">
    <source>
        <dbReference type="EMBL" id="XAG33263.1"/>
    </source>
</evidence>
<feature type="domain" description="TehB/YeaR-like" evidence="2">
    <location>
        <begin position="7"/>
        <end position="86"/>
    </location>
</feature>
<dbReference type="EMBL" id="CP095785">
    <property type="protein sequence ID" value="XAG33263.1"/>
    <property type="molecule type" value="Genomic_DNA"/>
</dbReference>
<dbReference type="Gene3D" id="3.40.50.150">
    <property type="entry name" value="Vaccinia Virus protein VP39"/>
    <property type="match status" value="1"/>
</dbReference>
<dbReference type="Pfam" id="PF09313">
    <property type="entry name" value="TehB-like"/>
    <property type="match status" value="1"/>
</dbReference>
<dbReference type="Gene3D" id="2.60.120.10">
    <property type="entry name" value="Jelly Rolls"/>
    <property type="match status" value="1"/>
</dbReference>
<dbReference type="EC" id="2.1.1.-" evidence="3"/>
<dbReference type="Proteomes" id="UP001438077">
    <property type="component" value="Chromosome"/>
</dbReference>
<protein>
    <submittedName>
        <fullName evidence="3">SAM-dependent methyltransferase TehB</fullName>
        <ecNumber evidence="3">2.1.1.-</ecNumber>
    </submittedName>
</protein>
<feature type="domain" description="Tellurite resistance methyltransferase TehB-like" evidence="1">
    <location>
        <begin position="88"/>
        <end position="280"/>
    </location>
</feature>
<proteinExistence type="predicted"/>
<dbReference type="InterPro" id="IPR029063">
    <property type="entry name" value="SAM-dependent_MTases_sf"/>
</dbReference>
<dbReference type="PIRSF" id="PIRSF005215">
    <property type="entry name" value="TehB"/>
    <property type="match status" value="1"/>
</dbReference>
<dbReference type="SUPFAM" id="SSF53335">
    <property type="entry name" value="S-adenosyl-L-methionine-dependent methyltransferases"/>
    <property type="match status" value="1"/>
</dbReference>
<evidence type="ECO:0000313" key="4">
    <source>
        <dbReference type="Proteomes" id="UP001438077"/>
    </source>
</evidence>
<sequence length="285" mass="32394">MELVNYKTMPEWTRTSIPLALLERHNTKEGTYAQMRVLQGNMTFVVFNDDGSQISVECDTKNQPPLIQPQQWHKIDKTSDDIRCQLSFLCAPEDKLFKENDLSLPHSEVRYMATFTQPCKVLDLGAGRGRNSFYLASQGYDVTALDINPSHIDAIETVKTKTGLSVKSSLYNINDASLTEKYDIILSTVVLMFCQRERIESIIKNMQECTNSNGINVIVCPVETPNSDPTEIPFKTFLRPNELADHYKDWELIKYNEDPGHLHKTDANGNRIALNFATLIARKNS</sequence>
<dbReference type="RefSeq" id="WP_342639951.1">
    <property type="nucleotide sequence ID" value="NZ_CP095785.1"/>
</dbReference>
<name>A0ABZ3EPE9_9GAMM</name>
<keyword evidence="3" id="KW-0808">Transferase</keyword>
<dbReference type="GO" id="GO:0008168">
    <property type="term" value="F:methyltransferase activity"/>
    <property type="evidence" value="ECO:0007669"/>
    <property type="project" value="UniProtKB-KW"/>
</dbReference>
<gene>
    <name evidence="3" type="primary">tehB</name>
    <name evidence="3" type="ORF">MYW70_04330</name>
</gene>
<dbReference type="InterPro" id="IPR015985">
    <property type="entry name" value="TehB-like_dom"/>
</dbReference>
<dbReference type="InterPro" id="IPR014710">
    <property type="entry name" value="RmlC-like_jellyroll"/>
</dbReference>
<dbReference type="InterPro" id="IPR015392">
    <property type="entry name" value="TehB/YeaR-like_dom"/>
</dbReference>